<sequence>MARACSPALTLDPATGIPRLASEIVLPEPVMRALVRGTSLVELIATPANDPFAPDLDDLDDLGDLDGTGDEGDEGDEGDVIWAWVEEDEDATGAMDPDDEDSEADTVAESLLSVMLARKLKG</sequence>
<feature type="compositionally biased region" description="Acidic residues" evidence="1">
    <location>
        <begin position="55"/>
        <end position="78"/>
    </location>
</feature>
<dbReference type="AlphaFoldDB" id="A0A1G7TLW2"/>
<dbReference type="EMBL" id="FNCV01000001">
    <property type="protein sequence ID" value="SDG36191.1"/>
    <property type="molecule type" value="Genomic_DNA"/>
</dbReference>
<evidence type="ECO:0000256" key="1">
    <source>
        <dbReference type="SAM" id="MobiDB-lite"/>
    </source>
</evidence>
<evidence type="ECO:0000313" key="3">
    <source>
        <dbReference type="Proteomes" id="UP000217076"/>
    </source>
</evidence>
<dbReference type="RefSeq" id="WP_092613919.1">
    <property type="nucleotide sequence ID" value="NZ_FNCV01000001.1"/>
</dbReference>
<protein>
    <submittedName>
        <fullName evidence="2">Uncharacterized protein</fullName>
    </submittedName>
</protein>
<reference evidence="3" key="1">
    <citation type="submission" date="2016-10" db="EMBL/GenBank/DDBJ databases">
        <authorList>
            <person name="Varghese N."/>
            <person name="Submissions S."/>
        </authorList>
    </citation>
    <scope>NUCLEOTIDE SEQUENCE [LARGE SCALE GENOMIC DNA]</scope>
    <source>
        <strain evidence="3">930I</strain>
    </source>
</reference>
<proteinExistence type="predicted"/>
<name>A0A1G7TLW2_9PROT</name>
<dbReference type="STRING" id="83401.SAMN05421742_10137"/>
<keyword evidence="3" id="KW-1185">Reference proteome</keyword>
<dbReference type="Proteomes" id="UP000217076">
    <property type="component" value="Unassembled WGS sequence"/>
</dbReference>
<organism evidence="2 3">
    <name type="scientific">Roseospirillum parvum</name>
    <dbReference type="NCBI Taxonomy" id="83401"/>
    <lineage>
        <taxon>Bacteria</taxon>
        <taxon>Pseudomonadati</taxon>
        <taxon>Pseudomonadota</taxon>
        <taxon>Alphaproteobacteria</taxon>
        <taxon>Rhodospirillales</taxon>
        <taxon>Rhodospirillaceae</taxon>
        <taxon>Roseospirillum</taxon>
    </lineage>
</organism>
<evidence type="ECO:0000313" key="2">
    <source>
        <dbReference type="EMBL" id="SDG36191.1"/>
    </source>
</evidence>
<feature type="region of interest" description="Disordered" evidence="1">
    <location>
        <begin position="48"/>
        <end position="78"/>
    </location>
</feature>
<accession>A0A1G7TLW2</accession>
<gene>
    <name evidence="2" type="ORF">SAMN05421742_10137</name>
</gene>